<dbReference type="InterPro" id="IPR036760">
    <property type="entry name" value="SspB-like_sf"/>
</dbReference>
<protein>
    <submittedName>
        <fullName evidence="2">Stringent starvation protein B</fullName>
    </submittedName>
</protein>
<dbReference type="SUPFAM" id="SSF101738">
    <property type="entry name" value="SspB-like"/>
    <property type="match status" value="1"/>
</dbReference>
<evidence type="ECO:0000313" key="2">
    <source>
        <dbReference type="EMBL" id="QRG06511.1"/>
    </source>
</evidence>
<name>A0A974PNK5_9HYPH</name>
<keyword evidence="3" id="KW-1185">Reference proteome</keyword>
<dbReference type="Gene3D" id="2.30.30.220">
    <property type="entry name" value="SspB-like"/>
    <property type="match status" value="1"/>
</dbReference>
<sequence>MSVDHIRYDLLAQEALRSVVRRVLMDVARGGLPGEHHFYISFDTHAPGVRISPRMLEKYPEEMTIVLQHQFWDLIVSDASFEVGLSFGGIPERLVVPFSALKGFFDPSVKFGLQFELAAQDGEASELDELPAEPPRSANAPAALKPARGAASEPALASAQTSVPGAAKPGAVKPTTAKPALAKATEAETSAPDDAADRPASGAQVVQLDVFRNKK</sequence>
<evidence type="ECO:0000256" key="1">
    <source>
        <dbReference type="SAM" id="MobiDB-lite"/>
    </source>
</evidence>
<proteinExistence type="predicted"/>
<organism evidence="2 3">
    <name type="scientific">Xanthobacter dioxanivorans</name>
    <dbReference type="NCBI Taxonomy" id="2528964"/>
    <lineage>
        <taxon>Bacteria</taxon>
        <taxon>Pseudomonadati</taxon>
        <taxon>Pseudomonadota</taxon>
        <taxon>Alphaproteobacteria</taxon>
        <taxon>Hyphomicrobiales</taxon>
        <taxon>Xanthobacteraceae</taxon>
        <taxon>Xanthobacter</taxon>
    </lineage>
</organism>
<reference evidence="2 3" key="1">
    <citation type="submission" date="2020-10" db="EMBL/GenBank/DDBJ databases">
        <title>Degradation of 1,4-Dioxane by Xanthobacter sp. YN2, via a Novel Group-2 Soluble Di-Iron Monooxygenase.</title>
        <authorList>
            <person name="Ma F."/>
            <person name="Wang Y."/>
            <person name="Yang J."/>
            <person name="Guo H."/>
            <person name="Su D."/>
            <person name="Yu L."/>
        </authorList>
    </citation>
    <scope>NUCLEOTIDE SEQUENCE [LARGE SCALE GENOMIC DNA]</scope>
    <source>
        <strain evidence="2 3">YN2</strain>
    </source>
</reference>
<dbReference type="RefSeq" id="WP_203193418.1">
    <property type="nucleotide sequence ID" value="NZ_CP063362.1"/>
</dbReference>
<dbReference type="InterPro" id="IPR007481">
    <property type="entry name" value="SspB"/>
</dbReference>
<accession>A0A974PNK5</accession>
<feature type="compositionally biased region" description="Low complexity" evidence="1">
    <location>
        <begin position="171"/>
        <end position="203"/>
    </location>
</feature>
<dbReference type="AlphaFoldDB" id="A0A974PNK5"/>
<evidence type="ECO:0000313" key="3">
    <source>
        <dbReference type="Proteomes" id="UP000596427"/>
    </source>
</evidence>
<gene>
    <name evidence="2" type="ORF">EZH22_26855</name>
</gene>
<feature type="region of interest" description="Disordered" evidence="1">
    <location>
        <begin position="124"/>
        <end position="215"/>
    </location>
</feature>
<dbReference type="EMBL" id="CP063362">
    <property type="protein sequence ID" value="QRG06511.1"/>
    <property type="molecule type" value="Genomic_DNA"/>
</dbReference>
<dbReference type="KEGG" id="xdi:EZH22_26855"/>
<dbReference type="Proteomes" id="UP000596427">
    <property type="component" value="Chromosome"/>
</dbReference>
<dbReference type="Pfam" id="PF04386">
    <property type="entry name" value="SspB"/>
    <property type="match status" value="1"/>
</dbReference>
<feature type="compositionally biased region" description="Low complexity" evidence="1">
    <location>
        <begin position="138"/>
        <end position="151"/>
    </location>
</feature>